<feature type="compositionally biased region" description="Acidic residues" evidence="1">
    <location>
        <begin position="109"/>
        <end position="120"/>
    </location>
</feature>
<feature type="compositionally biased region" description="Basic and acidic residues" evidence="1">
    <location>
        <begin position="121"/>
        <end position="137"/>
    </location>
</feature>
<organism evidence="2">
    <name type="scientific">Noctiluca scintillans</name>
    <name type="common">Sea sparkle</name>
    <name type="synonym">Red tide dinoflagellate</name>
    <dbReference type="NCBI Taxonomy" id="2966"/>
    <lineage>
        <taxon>Eukaryota</taxon>
        <taxon>Sar</taxon>
        <taxon>Alveolata</taxon>
        <taxon>Dinophyceae</taxon>
        <taxon>Noctilucales</taxon>
        <taxon>Noctilucaceae</taxon>
        <taxon>Noctiluca</taxon>
    </lineage>
</organism>
<sequence>MFKEPGLRRGVRMIAASRKRQWRDEEEDVDASDESGDERKASQLEWEAIAREVRTEKLRHQVLQSGSREAVVDYDDVAGEHVEAAPVPRATPESPRSEELVEEHVRAENDDEKDEAEEDRTDVSPREDPKASNDEPKQKKRGGKKESGAAKRRQKQEAEGEDGEAGPSNRDKKKKKGDEDKDPDRWLKLVLEGEAKPKRIDTTRLVHYHDFDSGSGAQVVEEAPEMRPGNFRSGVSANMFDDDDDV</sequence>
<name>A0A7S0ZNU6_NOCSC</name>
<feature type="region of interest" description="Disordered" evidence="1">
    <location>
        <begin position="1"/>
        <end position="45"/>
    </location>
</feature>
<proteinExistence type="predicted"/>
<feature type="region of interest" description="Disordered" evidence="1">
    <location>
        <begin position="216"/>
        <end position="246"/>
    </location>
</feature>
<dbReference type="EMBL" id="HBFQ01003025">
    <property type="protein sequence ID" value="CAD8827734.1"/>
    <property type="molecule type" value="Transcribed_RNA"/>
</dbReference>
<protein>
    <submittedName>
        <fullName evidence="2">Uncharacterized protein</fullName>
    </submittedName>
</protein>
<feature type="compositionally biased region" description="Acidic residues" evidence="1">
    <location>
        <begin position="24"/>
        <end position="36"/>
    </location>
</feature>
<feature type="compositionally biased region" description="Basic and acidic residues" evidence="1">
    <location>
        <begin position="176"/>
        <end position="186"/>
    </location>
</feature>
<gene>
    <name evidence="2" type="ORF">NSCI0253_LOCUS2080</name>
</gene>
<reference evidence="2" key="1">
    <citation type="submission" date="2021-01" db="EMBL/GenBank/DDBJ databases">
        <authorList>
            <person name="Corre E."/>
            <person name="Pelletier E."/>
            <person name="Niang G."/>
            <person name="Scheremetjew M."/>
            <person name="Finn R."/>
            <person name="Kale V."/>
            <person name="Holt S."/>
            <person name="Cochrane G."/>
            <person name="Meng A."/>
            <person name="Brown T."/>
            <person name="Cohen L."/>
        </authorList>
    </citation>
    <scope>NUCLEOTIDE SEQUENCE</scope>
</reference>
<accession>A0A7S0ZNU6</accession>
<evidence type="ECO:0000256" key="1">
    <source>
        <dbReference type="SAM" id="MobiDB-lite"/>
    </source>
</evidence>
<feature type="region of interest" description="Disordered" evidence="1">
    <location>
        <begin position="61"/>
        <end position="186"/>
    </location>
</feature>
<feature type="compositionally biased region" description="Basic and acidic residues" evidence="1">
    <location>
        <begin position="95"/>
        <end position="108"/>
    </location>
</feature>
<dbReference type="AlphaFoldDB" id="A0A7S0ZNU6"/>
<evidence type="ECO:0000313" key="2">
    <source>
        <dbReference type="EMBL" id="CAD8827734.1"/>
    </source>
</evidence>